<dbReference type="AlphaFoldDB" id="A0A9W6X4M8"/>
<sequence>MARDIALDLREEAVAAADDDLSAGADSCDENSQPQTDDAGRDNAPPIAEAATTTEDSLTKEGAGQSPGTSVSADLGAEAMARGSTTTAEDVSTPQQSMQPAQSSPKAGAEGEPPRIYVFAGRGRRGVDSPSLAYRACNKPEPWWNAEDEGIERVLGVTRWSSRLNTWVVDLTGKQRNYGLISGTINSCELKVKCIRESITTLSMRVHPRYVITRMTAWSNRFPSEIQMRKRPREGNAAAGKKPREGNEAAGNKVARQHESGTIRHKGVERKQGEITKAIPPCSSVIKTAVHNRGSDQECSSMDDQANDD</sequence>
<feature type="compositionally biased region" description="Low complexity" evidence="1">
    <location>
        <begin position="92"/>
        <end position="105"/>
    </location>
</feature>
<name>A0A9W6X4M8_9STRA</name>
<reference evidence="2" key="1">
    <citation type="submission" date="2023-04" db="EMBL/GenBank/DDBJ databases">
        <title>Phytophthora fragariaefolia NBRC 109709.</title>
        <authorList>
            <person name="Ichikawa N."/>
            <person name="Sato H."/>
            <person name="Tonouchi N."/>
        </authorList>
    </citation>
    <scope>NUCLEOTIDE SEQUENCE</scope>
    <source>
        <strain evidence="2">NBRC 109709</strain>
    </source>
</reference>
<accession>A0A9W6X4M8</accession>
<comment type="caution">
    <text evidence="2">The sequence shown here is derived from an EMBL/GenBank/DDBJ whole genome shotgun (WGS) entry which is preliminary data.</text>
</comment>
<keyword evidence="3" id="KW-1185">Reference proteome</keyword>
<feature type="region of interest" description="Disordered" evidence="1">
    <location>
        <begin position="18"/>
        <end position="113"/>
    </location>
</feature>
<dbReference type="EMBL" id="BSXT01000581">
    <property type="protein sequence ID" value="GMF30477.1"/>
    <property type="molecule type" value="Genomic_DNA"/>
</dbReference>
<evidence type="ECO:0000313" key="3">
    <source>
        <dbReference type="Proteomes" id="UP001165121"/>
    </source>
</evidence>
<feature type="region of interest" description="Disordered" evidence="1">
    <location>
        <begin position="228"/>
        <end position="283"/>
    </location>
</feature>
<organism evidence="2 3">
    <name type="scientific">Phytophthora fragariaefolia</name>
    <dbReference type="NCBI Taxonomy" id="1490495"/>
    <lineage>
        <taxon>Eukaryota</taxon>
        <taxon>Sar</taxon>
        <taxon>Stramenopiles</taxon>
        <taxon>Oomycota</taxon>
        <taxon>Peronosporomycetes</taxon>
        <taxon>Peronosporales</taxon>
        <taxon>Peronosporaceae</taxon>
        <taxon>Phytophthora</taxon>
    </lineage>
</organism>
<evidence type="ECO:0000313" key="2">
    <source>
        <dbReference type="EMBL" id="GMF30477.1"/>
    </source>
</evidence>
<gene>
    <name evidence="2" type="ORF">Pfra01_000676700</name>
</gene>
<proteinExistence type="predicted"/>
<protein>
    <submittedName>
        <fullName evidence="2">Unnamed protein product</fullName>
    </submittedName>
</protein>
<dbReference type="Proteomes" id="UP001165121">
    <property type="component" value="Unassembled WGS sequence"/>
</dbReference>
<evidence type="ECO:0000256" key="1">
    <source>
        <dbReference type="SAM" id="MobiDB-lite"/>
    </source>
</evidence>